<protein>
    <recommendedName>
        <fullName evidence="2">ZAD domain-containing protein</fullName>
    </recommendedName>
</protein>
<accession>A0A9P0BHX4</accession>
<dbReference type="AlphaFoldDB" id="A0A9P0BHX4"/>
<dbReference type="OrthoDB" id="90756at2759"/>
<keyword evidence="1" id="KW-0175">Coiled coil</keyword>
<dbReference type="Proteomes" id="UP001154078">
    <property type="component" value="Chromosome 9"/>
</dbReference>
<dbReference type="GO" id="GO:0005634">
    <property type="term" value="C:nucleus"/>
    <property type="evidence" value="ECO:0007669"/>
    <property type="project" value="InterPro"/>
</dbReference>
<evidence type="ECO:0000313" key="4">
    <source>
        <dbReference type="Proteomes" id="UP001154078"/>
    </source>
</evidence>
<proteinExistence type="predicted"/>
<evidence type="ECO:0000256" key="1">
    <source>
        <dbReference type="SAM" id="Coils"/>
    </source>
</evidence>
<feature type="domain" description="ZAD" evidence="2">
    <location>
        <begin position="72"/>
        <end position="147"/>
    </location>
</feature>
<dbReference type="PANTHER" id="PTHR47160:SF8">
    <property type="entry name" value="MULE TRANSPOSASE DOMAIN-CONTAINING PROTEIN"/>
    <property type="match status" value="1"/>
</dbReference>
<dbReference type="GO" id="GO:0008270">
    <property type="term" value="F:zinc ion binding"/>
    <property type="evidence" value="ECO:0007669"/>
    <property type="project" value="InterPro"/>
</dbReference>
<dbReference type="Gene3D" id="3.40.1800.20">
    <property type="match status" value="1"/>
</dbReference>
<sequence length="887" mass="102887">MMECIVPDCKNPAEITLTKDLETREKWMKEYQVENLSSDQDYWICKGHFVDESETVQNVMEPNIIEPNEVSTCRICNVNETAGVHMFNDEIDGEKIVNVANKCFYPFEVIIEDEKSNYICLNCFGSLESYSRFKEMFYSKNCIKLEDLKIEKNDVVNSRKRRNVGDIEKQLEEMENGLQESDTDVDTDASYDSDMEYTIIRTNGNVEEEKMETKTDIDIKFEMVEEELRRVLEGQLSEEQIQAENIIIAVEADEDTNTTKTSITEMKLPIVIKPLGKYRSVVQGNKKIQPVSRKKQKISCREGQVTLPKGISVKLPEKYESDTGVFEAIPRIYIFQSEFCMVDDYLYEYRLCKGAFRYMRCLNQSCQSMAVQKKITSASFENYVSVEIAHNHAKPSEKEMKKLMFYNVMKRMVQNDKTMNFKSVYEEVCQDDPEIRTLVPLRNVINEICRHQLSQKPPKIFTFDQFYDTIEHDVFKKLHFTHSGKQFYQEKFESEDGDKAVVFANCDIVDEVCGSKLMYVDASFRIDSVDSFDYQLVTTLVWVESSYYPIMYALVSKNTQEIYKKVMEYLHDFLAPDLRPDEIVTDYESNLYYALGETYLDSHIGGSVFYYTQNLYKKICNLNLARDLESNSYFRNIYHMLLMLPLLPVNTIVDGLNNIEIQARDLGLSEVTTSLFEYVRSQWIAKVTPDLFCVHRLENRINENVIAPFKKLRDFLMLTKGKAAKDSNTIVGVVEKLIELESFLQQTYAAPNKRAFARDLSSSQKKNVLKAWQFIESHPKININHFFTKVLGYIKCMENQLWIWGFYRYKGEVVDDLINAANFLIVSNDVEESQKSVLEGDEGEYVEGGESVVMEAVIDENGGFVLQGEGAEQGPFENAFLKYVYEK</sequence>
<name>A0A9P0BHX4_BRAAE</name>
<dbReference type="SUPFAM" id="SSF57716">
    <property type="entry name" value="Glucocorticoid receptor-like (DNA-binding domain)"/>
    <property type="match status" value="1"/>
</dbReference>
<dbReference type="InterPro" id="IPR012934">
    <property type="entry name" value="Znf_AD"/>
</dbReference>
<feature type="coiled-coil region" evidence="1">
    <location>
        <begin position="157"/>
        <end position="184"/>
    </location>
</feature>
<gene>
    <name evidence="3" type="ORF">MELIAE_LOCUS12398</name>
</gene>
<dbReference type="PANTHER" id="PTHR47160">
    <property type="entry name" value="PUTATIVE-RELATED"/>
    <property type="match status" value="1"/>
</dbReference>
<evidence type="ECO:0000259" key="2">
    <source>
        <dbReference type="SMART" id="SM00868"/>
    </source>
</evidence>
<organism evidence="3 4">
    <name type="scientific">Brassicogethes aeneus</name>
    <name type="common">Rape pollen beetle</name>
    <name type="synonym">Meligethes aeneus</name>
    <dbReference type="NCBI Taxonomy" id="1431903"/>
    <lineage>
        <taxon>Eukaryota</taxon>
        <taxon>Metazoa</taxon>
        <taxon>Ecdysozoa</taxon>
        <taxon>Arthropoda</taxon>
        <taxon>Hexapoda</taxon>
        <taxon>Insecta</taxon>
        <taxon>Pterygota</taxon>
        <taxon>Neoptera</taxon>
        <taxon>Endopterygota</taxon>
        <taxon>Coleoptera</taxon>
        <taxon>Polyphaga</taxon>
        <taxon>Cucujiformia</taxon>
        <taxon>Nitidulidae</taxon>
        <taxon>Meligethinae</taxon>
        <taxon>Brassicogethes</taxon>
    </lineage>
</organism>
<dbReference type="SMART" id="SM00868">
    <property type="entry name" value="zf-AD"/>
    <property type="match status" value="1"/>
</dbReference>
<dbReference type="EMBL" id="OV121140">
    <property type="protein sequence ID" value="CAH0563625.1"/>
    <property type="molecule type" value="Genomic_DNA"/>
</dbReference>
<reference evidence="3" key="1">
    <citation type="submission" date="2021-12" db="EMBL/GenBank/DDBJ databases">
        <authorList>
            <person name="King R."/>
        </authorList>
    </citation>
    <scope>NUCLEOTIDE SEQUENCE</scope>
</reference>
<keyword evidence="4" id="KW-1185">Reference proteome</keyword>
<evidence type="ECO:0000313" key="3">
    <source>
        <dbReference type="EMBL" id="CAH0563625.1"/>
    </source>
</evidence>